<dbReference type="EMBL" id="CAJHNH020000192">
    <property type="protein sequence ID" value="CAG5115978.1"/>
    <property type="molecule type" value="Genomic_DNA"/>
</dbReference>
<dbReference type="SUPFAM" id="SSF81324">
    <property type="entry name" value="Voltage-gated potassium channels"/>
    <property type="match status" value="1"/>
</dbReference>
<dbReference type="Pfam" id="PF00520">
    <property type="entry name" value="Ion_trans"/>
    <property type="match status" value="1"/>
</dbReference>
<dbReference type="InterPro" id="IPR027359">
    <property type="entry name" value="Volt_channel_dom_sf"/>
</dbReference>
<dbReference type="GO" id="GO:0005891">
    <property type="term" value="C:voltage-gated calcium channel complex"/>
    <property type="evidence" value="ECO:0007669"/>
    <property type="project" value="TreeGrafter"/>
</dbReference>
<accession>A0A8S3YI24</accession>
<dbReference type="PANTHER" id="PTHR45628">
    <property type="entry name" value="VOLTAGE-DEPENDENT CALCIUM CHANNEL TYPE A SUBUNIT ALPHA-1"/>
    <property type="match status" value="1"/>
</dbReference>
<evidence type="ECO:0000256" key="12">
    <source>
        <dbReference type="SAM" id="MobiDB-lite"/>
    </source>
</evidence>
<keyword evidence="9" id="KW-0406">Ion transport</keyword>
<keyword evidence="8 13" id="KW-1133">Transmembrane helix</keyword>
<evidence type="ECO:0000256" key="9">
    <source>
        <dbReference type="ARBA" id="ARBA00023065"/>
    </source>
</evidence>
<feature type="domain" description="Ion transport" evidence="14">
    <location>
        <begin position="149"/>
        <end position="229"/>
    </location>
</feature>
<evidence type="ECO:0000256" key="6">
    <source>
        <dbReference type="ARBA" id="ARBA00022837"/>
    </source>
</evidence>
<keyword evidence="5 13" id="KW-0812">Transmembrane</keyword>
<dbReference type="GO" id="GO:0008331">
    <property type="term" value="F:high voltage-gated calcium channel activity"/>
    <property type="evidence" value="ECO:0007669"/>
    <property type="project" value="TreeGrafter"/>
</dbReference>
<gene>
    <name evidence="15" type="ORF">CUNI_LOCUS1536</name>
</gene>
<reference evidence="15" key="1">
    <citation type="submission" date="2021-04" db="EMBL/GenBank/DDBJ databases">
        <authorList>
            <consortium name="Molecular Ecology Group"/>
        </authorList>
    </citation>
    <scope>NUCLEOTIDE SEQUENCE</scope>
</reference>
<evidence type="ECO:0000313" key="15">
    <source>
        <dbReference type="EMBL" id="CAG5115978.1"/>
    </source>
</evidence>
<dbReference type="InterPro" id="IPR005821">
    <property type="entry name" value="Ion_trans_dom"/>
</dbReference>
<evidence type="ECO:0000256" key="2">
    <source>
        <dbReference type="ARBA" id="ARBA00022448"/>
    </source>
</evidence>
<evidence type="ECO:0000256" key="5">
    <source>
        <dbReference type="ARBA" id="ARBA00022692"/>
    </source>
</evidence>
<sequence length="230" mass="24394">MASAPAGVRNDQTSGHSNKPGGGTGNNPGGAVKSPPQQHRGGPGGEDPGGAGGGPRPVDPQNTAGVPPGAGGLNITTTESGKAFSTGWSTALAAAHGTGTVRKRPNVRKQANQNIRPVRALFCLTLKNPLRKFCIQVVEYKYPFLNFFAFEILVLITIFANCVALAIYTPYPHSDSNYINAALDRIEYVFLVVFLLEGILKIIAYGFVMHQGAYLRNGWNALDFTIVVIG</sequence>
<dbReference type="InterPro" id="IPR050599">
    <property type="entry name" value="VDCC_alpha-1_subunit"/>
</dbReference>
<dbReference type="AlphaFoldDB" id="A0A8S3YI24"/>
<comment type="caution">
    <text evidence="15">The sequence shown here is derived from an EMBL/GenBank/DDBJ whole genome shotgun (WGS) entry which is preliminary data.</text>
</comment>
<dbReference type="GO" id="GO:0098703">
    <property type="term" value="P:calcium ion import across plasma membrane"/>
    <property type="evidence" value="ECO:0007669"/>
    <property type="project" value="TreeGrafter"/>
</dbReference>
<keyword evidence="7" id="KW-0851">Voltage-gated channel</keyword>
<keyword evidence="16" id="KW-1185">Reference proteome</keyword>
<feature type="transmembrane region" description="Helical" evidence="13">
    <location>
        <begin position="144"/>
        <end position="168"/>
    </location>
</feature>
<keyword evidence="3" id="KW-0109">Calcium transport</keyword>
<evidence type="ECO:0000256" key="3">
    <source>
        <dbReference type="ARBA" id="ARBA00022568"/>
    </source>
</evidence>
<evidence type="ECO:0000256" key="1">
    <source>
        <dbReference type="ARBA" id="ARBA00004141"/>
    </source>
</evidence>
<evidence type="ECO:0000256" key="10">
    <source>
        <dbReference type="ARBA" id="ARBA00023136"/>
    </source>
</evidence>
<organism evidence="15 16">
    <name type="scientific">Candidula unifasciata</name>
    <dbReference type="NCBI Taxonomy" id="100452"/>
    <lineage>
        <taxon>Eukaryota</taxon>
        <taxon>Metazoa</taxon>
        <taxon>Spiralia</taxon>
        <taxon>Lophotrochozoa</taxon>
        <taxon>Mollusca</taxon>
        <taxon>Gastropoda</taxon>
        <taxon>Heterobranchia</taxon>
        <taxon>Euthyneura</taxon>
        <taxon>Panpulmonata</taxon>
        <taxon>Eupulmonata</taxon>
        <taxon>Stylommatophora</taxon>
        <taxon>Helicina</taxon>
        <taxon>Helicoidea</taxon>
        <taxon>Geomitridae</taxon>
        <taxon>Candidula</taxon>
    </lineage>
</organism>
<keyword evidence="10 13" id="KW-0472">Membrane</keyword>
<evidence type="ECO:0000313" key="16">
    <source>
        <dbReference type="Proteomes" id="UP000678393"/>
    </source>
</evidence>
<keyword evidence="2" id="KW-0813">Transport</keyword>
<evidence type="ECO:0000256" key="13">
    <source>
        <dbReference type="SAM" id="Phobius"/>
    </source>
</evidence>
<evidence type="ECO:0000256" key="8">
    <source>
        <dbReference type="ARBA" id="ARBA00022989"/>
    </source>
</evidence>
<dbReference type="Proteomes" id="UP000678393">
    <property type="component" value="Unassembled WGS sequence"/>
</dbReference>
<evidence type="ECO:0000256" key="11">
    <source>
        <dbReference type="ARBA" id="ARBA00023303"/>
    </source>
</evidence>
<feature type="non-terminal residue" evidence="15">
    <location>
        <position position="1"/>
    </location>
</feature>
<keyword evidence="4" id="KW-0107">Calcium channel</keyword>
<keyword evidence="6" id="KW-0106">Calcium</keyword>
<evidence type="ECO:0000256" key="4">
    <source>
        <dbReference type="ARBA" id="ARBA00022673"/>
    </source>
</evidence>
<proteinExistence type="predicted"/>
<keyword evidence="11" id="KW-0407">Ion channel</keyword>
<name>A0A8S3YI24_9EUPU</name>
<dbReference type="OrthoDB" id="431720at2759"/>
<feature type="transmembrane region" description="Helical" evidence="13">
    <location>
        <begin position="188"/>
        <end position="208"/>
    </location>
</feature>
<comment type="subcellular location">
    <subcellularLocation>
        <location evidence="1">Membrane</location>
        <topology evidence="1">Multi-pass membrane protein</topology>
    </subcellularLocation>
</comment>
<evidence type="ECO:0000259" key="14">
    <source>
        <dbReference type="Pfam" id="PF00520"/>
    </source>
</evidence>
<protein>
    <recommendedName>
        <fullName evidence="14">Ion transport domain-containing protein</fullName>
    </recommendedName>
</protein>
<evidence type="ECO:0000256" key="7">
    <source>
        <dbReference type="ARBA" id="ARBA00022882"/>
    </source>
</evidence>
<feature type="compositionally biased region" description="Gly residues" evidence="12">
    <location>
        <begin position="41"/>
        <end position="55"/>
    </location>
</feature>
<dbReference type="Gene3D" id="1.20.120.350">
    <property type="entry name" value="Voltage-gated potassium channels. Chain C"/>
    <property type="match status" value="1"/>
</dbReference>
<feature type="region of interest" description="Disordered" evidence="12">
    <location>
        <begin position="1"/>
        <end position="78"/>
    </location>
</feature>
<dbReference type="PANTHER" id="PTHR45628:SF1">
    <property type="entry name" value="VOLTAGE-DEPENDENT CALCIUM CHANNEL TYPE D SUBUNIT ALPHA-1"/>
    <property type="match status" value="1"/>
</dbReference>